<organism evidence="9 10">
    <name type="scientific">Mya arenaria</name>
    <name type="common">Soft-shell clam</name>
    <dbReference type="NCBI Taxonomy" id="6604"/>
    <lineage>
        <taxon>Eukaryota</taxon>
        <taxon>Metazoa</taxon>
        <taxon>Spiralia</taxon>
        <taxon>Lophotrochozoa</taxon>
        <taxon>Mollusca</taxon>
        <taxon>Bivalvia</taxon>
        <taxon>Autobranchia</taxon>
        <taxon>Heteroconchia</taxon>
        <taxon>Euheterodonta</taxon>
        <taxon>Imparidentia</taxon>
        <taxon>Neoheterodontei</taxon>
        <taxon>Myida</taxon>
        <taxon>Myoidea</taxon>
        <taxon>Myidae</taxon>
        <taxon>Mya</taxon>
    </lineage>
</organism>
<sequence length="1183" mass="131560">MVRCGVLTPIRVVVLNVLGGVYVMIARVSPTSRHAQSSNTPETAGKKIEGSKILCRMVRRCLAIQGQCHHLALALRSQGNAIINQVSCDPRAMSSSCRCLVITGQCNNPAGILRSQGNVITLQVSCDHRAMSSPRRCLVIQGRCHHLAGFLKSKGNVITLQVSCDPRMSCDHRAMSSHSSDVAILERCHHLASDLRSQDNALNMQVSCDSRAMSSPCRCRPCAFSPSAKMEVGCSAGESSEGPDEKSLEALGEQHQIEKPANGGDRSKPLQANVPLPFVAETMKPDDDSIRLNCLDGSSYPDAEEQSISNIMDNPVSFESENSTKDIAEVQDVSSLSTYDTKCEEFEHRPETLGESTNVTSSVVNKVICIPKNEPSSPVPLPVGDTLKAIAADVPQKQTTIQLQACEYEEIENTPTCTSVTKLENTEVISDKEVKALIRVPGKKRGRKRKIEAIKIDLKNLKDKKGKEDILEKDSVKELKEDKSSVPQVQKKRGRKPKNKPDISTLASQSKTQIIGDAVERKDDKESVLSIKPLSKSDSAGNIEYDSDVTVVNATQTLDSAIKTEEVVDDTINEEDLEDTGFVEEELAVKVKKAKKENSLSALTDQKTRRGRKKGAKNERDKKEKSEDIFMSCEICNTVMLQRKYREHMIMHTGEKSFICEVCGAAYAKLSNLSRHKITHREVKPFKCEFCPAQFVRKKDYDGHINSHKGYRPHKCNVCDKCFLTNKGLIQHQENIHMGVTKFQCQHCERRFFKKSGLFAHQATHFEATMKCQFCDRKFRDKCGLRKHERTHTGNKHYQCHVCEHAFNQCTPFYVHMEKRHNMNREAIKTVMRVVTEAFKRDGKRVELYRIPDDVEEIMAGLELEEERIAAQGDTTPAASKPPLPRVSPSIIAHVVHKPKEKCKVPRVHVDSSMSNALDMLAMEQKSTCASDLITLNEKAIMAENPVSTSEMILMDYKHNAASNSSGVHFLNLDHQNRPLISTDGHIQLVSADIQIPVYHPMQPSGSHSHVSDEGLKQKSYIQAGHPKQKMKLLSQHQTFQTPWSVPTSQTDLGQGSKMQQVPIIYAPQASPCNVSGYRVDVLLYSDPVSLTPCNSESRLRGSRSVEGTWCPNSHPGSWDSSLRPLSPASCQQHMVPLRGKQLSRMDPADMFHSIPLASSPSLHRPGKAAGVDRQPPRRDQAG</sequence>
<feature type="domain" description="C2H2-type" evidence="8">
    <location>
        <begin position="716"/>
        <end position="737"/>
    </location>
</feature>
<comment type="subcellular location">
    <subcellularLocation>
        <location evidence="1">Nucleus</location>
    </subcellularLocation>
</comment>
<feature type="domain" description="C2H2-type" evidence="8">
    <location>
        <begin position="800"/>
        <end position="821"/>
    </location>
</feature>
<dbReference type="InterPro" id="IPR013087">
    <property type="entry name" value="Znf_C2H2_type"/>
</dbReference>
<dbReference type="PROSITE" id="PS00028">
    <property type="entry name" value="ZINC_FINGER_C2H2_1"/>
    <property type="match status" value="5"/>
</dbReference>
<keyword evidence="4" id="KW-0863">Zinc-finger</keyword>
<evidence type="ECO:0000256" key="7">
    <source>
        <dbReference type="SAM" id="MobiDB-lite"/>
    </source>
</evidence>
<dbReference type="InterPro" id="IPR050331">
    <property type="entry name" value="Zinc_finger"/>
</dbReference>
<dbReference type="EMBL" id="CP111016">
    <property type="protein sequence ID" value="WAR05521.1"/>
    <property type="molecule type" value="Genomic_DNA"/>
</dbReference>
<accession>A0ABY7EA66</accession>
<evidence type="ECO:0000256" key="5">
    <source>
        <dbReference type="ARBA" id="ARBA00022833"/>
    </source>
</evidence>
<dbReference type="Pfam" id="PF00096">
    <property type="entry name" value="zf-C2H2"/>
    <property type="match status" value="2"/>
</dbReference>
<dbReference type="PANTHER" id="PTHR16515:SF49">
    <property type="entry name" value="GASTRULA ZINC FINGER PROTEIN XLCGF49.1-LIKE-RELATED"/>
    <property type="match status" value="1"/>
</dbReference>
<evidence type="ECO:0000256" key="2">
    <source>
        <dbReference type="ARBA" id="ARBA00022723"/>
    </source>
</evidence>
<dbReference type="SUPFAM" id="SSF57667">
    <property type="entry name" value="beta-beta-alpha zinc fingers"/>
    <property type="match status" value="3"/>
</dbReference>
<evidence type="ECO:0000256" key="6">
    <source>
        <dbReference type="ARBA" id="ARBA00023242"/>
    </source>
</evidence>
<reference evidence="9" key="1">
    <citation type="submission" date="2022-11" db="EMBL/GenBank/DDBJ databases">
        <title>Centuries of genome instability and evolution in soft-shell clam transmissible cancer (bioRxiv).</title>
        <authorList>
            <person name="Hart S.F.M."/>
            <person name="Yonemitsu M.A."/>
            <person name="Giersch R.M."/>
            <person name="Beal B.F."/>
            <person name="Arriagada G."/>
            <person name="Davis B.W."/>
            <person name="Ostrander E.A."/>
            <person name="Goff S.P."/>
            <person name="Metzger M.J."/>
        </authorList>
    </citation>
    <scope>NUCLEOTIDE SEQUENCE</scope>
    <source>
        <strain evidence="9">MELC-2E11</strain>
        <tissue evidence="9">Siphon/mantle</tissue>
    </source>
</reference>
<dbReference type="Gene3D" id="3.30.160.60">
    <property type="entry name" value="Classic Zinc Finger"/>
    <property type="match status" value="4"/>
</dbReference>
<keyword evidence="10" id="KW-1185">Reference proteome</keyword>
<evidence type="ECO:0000313" key="9">
    <source>
        <dbReference type="EMBL" id="WAR05521.1"/>
    </source>
</evidence>
<name>A0ABY7EA66_MYAAR</name>
<keyword evidence="6" id="KW-0539">Nucleus</keyword>
<feature type="domain" description="C2H2-type" evidence="8">
    <location>
        <begin position="660"/>
        <end position="680"/>
    </location>
</feature>
<feature type="region of interest" description="Disordered" evidence="7">
    <location>
        <begin position="1152"/>
        <end position="1183"/>
    </location>
</feature>
<dbReference type="Proteomes" id="UP001164746">
    <property type="component" value="Chromosome 5"/>
</dbReference>
<feature type="region of interest" description="Disordered" evidence="7">
    <location>
        <begin position="478"/>
        <end position="509"/>
    </location>
</feature>
<keyword evidence="3" id="KW-0677">Repeat</keyword>
<feature type="non-terminal residue" evidence="9">
    <location>
        <position position="1"/>
    </location>
</feature>
<feature type="domain" description="C2H2-type" evidence="8">
    <location>
        <begin position="688"/>
        <end position="708"/>
    </location>
</feature>
<dbReference type="InterPro" id="IPR036236">
    <property type="entry name" value="Znf_C2H2_sf"/>
</dbReference>
<evidence type="ECO:0000256" key="3">
    <source>
        <dbReference type="ARBA" id="ARBA00022737"/>
    </source>
</evidence>
<evidence type="ECO:0000313" key="10">
    <source>
        <dbReference type="Proteomes" id="UP001164746"/>
    </source>
</evidence>
<evidence type="ECO:0000259" key="8">
    <source>
        <dbReference type="PROSITE" id="PS00028"/>
    </source>
</evidence>
<gene>
    <name evidence="9" type="ORF">MAR_020890</name>
</gene>
<feature type="domain" description="C2H2-type" evidence="8">
    <location>
        <begin position="772"/>
        <end position="792"/>
    </location>
</feature>
<dbReference type="PANTHER" id="PTHR16515">
    <property type="entry name" value="PR DOMAIN ZINC FINGER PROTEIN"/>
    <property type="match status" value="1"/>
</dbReference>
<keyword evidence="5" id="KW-0862">Zinc</keyword>
<feature type="region of interest" description="Disordered" evidence="7">
    <location>
        <begin position="600"/>
        <end position="623"/>
    </location>
</feature>
<evidence type="ECO:0000256" key="4">
    <source>
        <dbReference type="ARBA" id="ARBA00022771"/>
    </source>
</evidence>
<evidence type="ECO:0000256" key="1">
    <source>
        <dbReference type="ARBA" id="ARBA00004123"/>
    </source>
</evidence>
<dbReference type="SMART" id="SM00355">
    <property type="entry name" value="ZnF_C2H2"/>
    <property type="match status" value="7"/>
</dbReference>
<keyword evidence="2" id="KW-0479">Metal-binding</keyword>
<proteinExistence type="predicted"/>
<protein>
    <submittedName>
        <fullName evidence="9">ZN287-like protein</fullName>
    </submittedName>
</protein>